<dbReference type="HOGENOM" id="CLU_998816_0_0_1"/>
<evidence type="ECO:0000313" key="1">
    <source>
        <dbReference type="EnsemblPlants" id="OGLUM10G14830.1"/>
    </source>
</evidence>
<protein>
    <submittedName>
        <fullName evidence="1">Uncharacterized protein</fullName>
    </submittedName>
</protein>
<keyword evidence="2" id="KW-1185">Reference proteome</keyword>
<dbReference type="Gramene" id="OGLUM10G14830.1">
    <property type="protein sequence ID" value="OGLUM10G14830.1"/>
    <property type="gene ID" value="OGLUM10G14830"/>
</dbReference>
<dbReference type="AlphaFoldDB" id="A0A0E0BCF3"/>
<evidence type="ECO:0000313" key="2">
    <source>
        <dbReference type="Proteomes" id="UP000026961"/>
    </source>
</evidence>
<proteinExistence type="predicted"/>
<reference evidence="1" key="1">
    <citation type="submission" date="2015-04" db="UniProtKB">
        <authorList>
            <consortium name="EnsemblPlants"/>
        </authorList>
    </citation>
    <scope>IDENTIFICATION</scope>
</reference>
<sequence length="279" mass="29866">MERMTRGPGRLVGPRRQCLTVAPASRRCVLAASCRKGGKRIGDVVDVGDNGQGVEEREEEDEAFNHFHIARQSNFLGGSPLARYFAAASSAFTTSSPRRASVAARFSSAALCTFATPFISFSTCSAFFLSSDILFSVATVVRRASDEHERGMELAGWRLISPGWLGEDGMAAEASNQAKSDWILIHESDIGQRVRAGRMYEVAAVKNGNVFTVGAVKNGHVFVGRGEEQERHKREAAAAEEEAVPAAPPLLAWWSSCVGDTDATITGEAGTGNSAARRG</sequence>
<name>A0A0E0BCF3_9ORYZ</name>
<dbReference type="EnsemblPlants" id="OGLUM10G14830.1">
    <property type="protein sequence ID" value="OGLUM10G14830.1"/>
    <property type="gene ID" value="OGLUM10G14830"/>
</dbReference>
<reference evidence="1" key="2">
    <citation type="submission" date="2018-05" db="EMBL/GenBank/DDBJ databases">
        <title>OgluRS3 (Oryza glumaepatula Reference Sequence Version 3).</title>
        <authorList>
            <person name="Zhang J."/>
            <person name="Kudrna D."/>
            <person name="Lee S."/>
            <person name="Talag J."/>
            <person name="Welchert J."/>
            <person name="Wing R.A."/>
        </authorList>
    </citation>
    <scope>NUCLEOTIDE SEQUENCE [LARGE SCALE GENOMIC DNA]</scope>
</reference>
<accession>A0A0E0BCF3</accession>
<organism evidence="1">
    <name type="scientific">Oryza glumipatula</name>
    <dbReference type="NCBI Taxonomy" id="40148"/>
    <lineage>
        <taxon>Eukaryota</taxon>
        <taxon>Viridiplantae</taxon>
        <taxon>Streptophyta</taxon>
        <taxon>Embryophyta</taxon>
        <taxon>Tracheophyta</taxon>
        <taxon>Spermatophyta</taxon>
        <taxon>Magnoliopsida</taxon>
        <taxon>Liliopsida</taxon>
        <taxon>Poales</taxon>
        <taxon>Poaceae</taxon>
        <taxon>BOP clade</taxon>
        <taxon>Oryzoideae</taxon>
        <taxon>Oryzeae</taxon>
        <taxon>Oryzinae</taxon>
        <taxon>Oryza</taxon>
    </lineage>
</organism>
<dbReference type="Proteomes" id="UP000026961">
    <property type="component" value="Chromosome 10"/>
</dbReference>